<dbReference type="GO" id="GO:0004386">
    <property type="term" value="F:helicase activity"/>
    <property type="evidence" value="ECO:0007669"/>
    <property type="project" value="UniProtKB-KW"/>
</dbReference>
<dbReference type="AlphaFoldDB" id="A0AA36AN21"/>
<evidence type="ECO:0000313" key="2">
    <source>
        <dbReference type="Proteomes" id="UP001162480"/>
    </source>
</evidence>
<protein>
    <submittedName>
        <fullName evidence="1">ATP-dependent DNA helicase PIF1-like</fullName>
    </submittedName>
</protein>
<proteinExistence type="predicted"/>
<evidence type="ECO:0000313" key="1">
    <source>
        <dbReference type="EMBL" id="CAI9719148.1"/>
    </source>
</evidence>
<keyword evidence="2" id="KW-1185">Reference proteome</keyword>
<sequence length="98" mass="11509">MPFEYMVSDLKELMNKIFPNLRNQFTEHNWLKNRAILAPKSVSIDDLKMKLLEQLPGECHIYNFFDAVLNIDEAMNYQVELLNSLTPFLHAGPVNWLK</sequence>
<accession>A0AA36AN21</accession>
<name>A0AA36AN21_OCTVU</name>
<gene>
    <name evidence="1" type="ORF">OCTVUL_1B025440</name>
</gene>
<organism evidence="1 2">
    <name type="scientific">Octopus vulgaris</name>
    <name type="common">Common octopus</name>
    <dbReference type="NCBI Taxonomy" id="6645"/>
    <lineage>
        <taxon>Eukaryota</taxon>
        <taxon>Metazoa</taxon>
        <taxon>Spiralia</taxon>
        <taxon>Lophotrochozoa</taxon>
        <taxon>Mollusca</taxon>
        <taxon>Cephalopoda</taxon>
        <taxon>Coleoidea</taxon>
        <taxon>Octopodiformes</taxon>
        <taxon>Octopoda</taxon>
        <taxon>Incirrata</taxon>
        <taxon>Octopodidae</taxon>
        <taxon>Octopus</taxon>
    </lineage>
</organism>
<dbReference type="EMBL" id="OX597816">
    <property type="protein sequence ID" value="CAI9719148.1"/>
    <property type="molecule type" value="Genomic_DNA"/>
</dbReference>
<dbReference type="Proteomes" id="UP001162480">
    <property type="component" value="Chromosome 3"/>
</dbReference>
<reference evidence="1" key="1">
    <citation type="submission" date="2023-08" db="EMBL/GenBank/DDBJ databases">
        <authorList>
            <person name="Alioto T."/>
            <person name="Alioto T."/>
            <person name="Gomez Garrido J."/>
        </authorList>
    </citation>
    <scope>NUCLEOTIDE SEQUENCE</scope>
</reference>